<feature type="domain" description="K-box" evidence="8">
    <location>
        <begin position="86"/>
        <end position="176"/>
    </location>
</feature>
<keyword evidence="10" id="KW-1185">Reference proteome</keyword>
<evidence type="ECO:0000256" key="4">
    <source>
        <dbReference type="ARBA" id="ARBA00023163"/>
    </source>
</evidence>
<evidence type="ECO:0000256" key="5">
    <source>
        <dbReference type="ARBA" id="ARBA00023242"/>
    </source>
</evidence>
<dbReference type="PRINTS" id="PR00404">
    <property type="entry name" value="MADSDOMAIN"/>
</dbReference>
<evidence type="ECO:0000256" key="1">
    <source>
        <dbReference type="ARBA" id="ARBA00004123"/>
    </source>
</evidence>
<dbReference type="InterPro" id="IPR050142">
    <property type="entry name" value="MADS-box/MEF2_TF"/>
</dbReference>
<comment type="subcellular location">
    <subcellularLocation>
        <location evidence="1">Nucleus</location>
    </subcellularLocation>
</comment>
<dbReference type="InterPro" id="IPR002487">
    <property type="entry name" value="TF_Kbox"/>
</dbReference>
<dbReference type="Pfam" id="PF01486">
    <property type="entry name" value="K-box"/>
    <property type="match status" value="1"/>
</dbReference>
<proteinExistence type="predicted"/>
<keyword evidence="3" id="KW-0238">DNA-binding</keyword>
<dbReference type="InterPro" id="IPR036879">
    <property type="entry name" value="TF_MADSbox_sf"/>
</dbReference>
<protein>
    <recommendedName>
        <fullName evidence="11">MADS-box transcription factor 23-like</fullName>
    </recommendedName>
</protein>
<dbReference type="Gene3D" id="3.40.1810.10">
    <property type="entry name" value="Transcription factor, MADS-box"/>
    <property type="match status" value="1"/>
</dbReference>
<evidence type="ECO:0000259" key="8">
    <source>
        <dbReference type="PROSITE" id="PS51297"/>
    </source>
</evidence>
<dbReference type="GO" id="GO:0045944">
    <property type="term" value="P:positive regulation of transcription by RNA polymerase II"/>
    <property type="evidence" value="ECO:0007669"/>
    <property type="project" value="InterPro"/>
</dbReference>
<evidence type="ECO:0000256" key="2">
    <source>
        <dbReference type="ARBA" id="ARBA00023015"/>
    </source>
</evidence>
<name>A0A2T7D7M0_9POAL</name>
<feature type="domain" description="MADS-box" evidence="7">
    <location>
        <begin position="1"/>
        <end position="61"/>
    </location>
</feature>
<dbReference type="PANTHER" id="PTHR48019">
    <property type="entry name" value="SERUM RESPONSE FACTOR HOMOLOG"/>
    <property type="match status" value="1"/>
</dbReference>
<evidence type="ECO:0008006" key="11">
    <source>
        <dbReference type="Google" id="ProtNLM"/>
    </source>
</evidence>
<dbReference type="PROSITE" id="PS51297">
    <property type="entry name" value="K_BOX"/>
    <property type="match status" value="1"/>
</dbReference>
<dbReference type="GO" id="GO:0003700">
    <property type="term" value="F:DNA-binding transcription factor activity"/>
    <property type="evidence" value="ECO:0007669"/>
    <property type="project" value="InterPro"/>
</dbReference>
<dbReference type="InterPro" id="IPR033896">
    <property type="entry name" value="MEF2-like_N"/>
</dbReference>
<dbReference type="Proteomes" id="UP000244336">
    <property type="component" value="Chromosome 6"/>
</dbReference>
<dbReference type="PROSITE" id="PS50066">
    <property type="entry name" value="MADS_BOX_2"/>
    <property type="match status" value="1"/>
</dbReference>
<keyword evidence="5" id="KW-0539">Nucleus</keyword>
<dbReference type="InterPro" id="IPR002100">
    <property type="entry name" value="TF_MADSbox"/>
</dbReference>
<gene>
    <name evidence="9" type="ORF">GQ55_6G198400</name>
</gene>
<dbReference type="Gramene" id="PUZ51571">
    <property type="protein sequence ID" value="PUZ51571"/>
    <property type="gene ID" value="GQ55_6G198400"/>
</dbReference>
<dbReference type="Pfam" id="PF00319">
    <property type="entry name" value="SRF-TF"/>
    <property type="match status" value="1"/>
</dbReference>
<dbReference type="AlphaFoldDB" id="A0A2T7D7M0"/>
<sequence>MGRGKIEIKRIDNATSRQVTFSKRRSGLFKKAKELAILCDAEVGLIVFSSTGRLYDFASTSMKSVIERYSEAKEDHHQTMSASAEAKLWQREAGSLRQQLHNLQEHQRQLLGQQLSGLDVKDLQNLETKLEMSLRNIRIKKDQLMIDQIQELNRKGSLMHQENIELYNKVNLVHQENIELRRKVYGHEVNEHPASSTVRHGMLNTENEDVLVNLELSQPQSVQRDKSETPSTG</sequence>
<dbReference type="GO" id="GO:0005634">
    <property type="term" value="C:nucleus"/>
    <property type="evidence" value="ECO:0007669"/>
    <property type="project" value="UniProtKB-SubCell"/>
</dbReference>
<dbReference type="PROSITE" id="PS00350">
    <property type="entry name" value="MADS_BOX_1"/>
    <property type="match status" value="1"/>
</dbReference>
<evidence type="ECO:0000256" key="3">
    <source>
        <dbReference type="ARBA" id="ARBA00023125"/>
    </source>
</evidence>
<evidence type="ECO:0000313" key="10">
    <source>
        <dbReference type="Proteomes" id="UP000244336"/>
    </source>
</evidence>
<dbReference type="EMBL" id="CM009754">
    <property type="protein sequence ID" value="PUZ51571.1"/>
    <property type="molecule type" value="Genomic_DNA"/>
</dbReference>
<keyword evidence="2" id="KW-0805">Transcription regulation</keyword>
<keyword evidence="6" id="KW-0175">Coiled coil</keyword>
<evidence type="ECO:0000313" key="9">
    <source>
        <dbReference type="EMBL" id="PUZ51571.1"/>
    </source>
</evidence>
<reference evidence="9 10" key="1">
    <citation type="submission" date="2018-04" db="EMBL/GenBank/DDBJ databases">
        <title>WGS assembly of Panicum hallii var. hallii HAL2.</title>
        <authorList>
            <person name="Lovell J."/>
            <person name="Jenkins J."/>
            <person name="Lowry D."/>
            <person name="Mamidi S."/>
            <person name="Sreedasyam A."/>
            <person name="Weng X."/>
            <person name="Barry K."/>
            <person name="Bonette J."/>
            <person name="Campitelli B."/>
            <person name="Daum C."/>
            <person name="Gordon S."/>
            <person name="Gould B."/>
            <person name="Lipzen A."/>
            <person name="MacQueen A."/>
            <person name="Palacio-Mejia J."/>
            <person name="Plott C."/>
            <person name="Shakirov E."/>
            <person name="Shu S."/>
            <person name="Yoshinaga Y."/>
            <person name="Zane M."/>
            <person name="Rokhsar D."/>
            <person name="Grimwood J."/>
            <person name="Schmutz J."/>
            <person name="Juenger T."/>
        </authorList>
    </citation>
    <scope>NUCLEOTIDE SEQUENCE [LARGE SCALE GENOMIC DNA]</scope>
    <source>
        <strain evidence="10">cv. HAL2</strain>
    </source>
</reference>
<dbReference type="CDD" id="cd00265">
    <property type="entry name" value="MADS_MEF2_like"/>
    <property type="match status" value="1"/>
</dbReference>
<dbReference type="OrthoDB" id="1898716at2759"/>
<feature type="coiled-coil region" evidence="6">
    <location>
        <begin position="86"/>
        <end position="143"/>
    </location>
</feature>
<dbReference type="FunFam" id="3.40.1810.10:FF:000003">
    <property type="entry name" value="MADS-box transcription factor MADS-MC"/>
    <property type="match status" value="1"/>
</dbReference>
<organism evidence="9 10">
    <name type="scientific">Panicum hallii var. hallii</name>
    <dbReference type="NCBI Taxonomy" id="1504633"/>
    <lineage>
        <taxon>Eukaryota</taxon>
        <taxon>Viridiplantae</taxon>
        <taxon>Streptophyta</taxon>
        <taxon>Embryophyta</taxon>
        <taxon>Tracheophyta</taxon>
        <taxon>Spermatophyta</taxon>
        <taxon>Magnoliopsida</taxon>
        <taxon>Liliopsida</taxon>
        <taxon>Poales</taxon>
        <taxon>Poaceae</taxon>
        <taxon>PACMAD clade</taxon>
        <taxon>Panicoideae</taxon>
        <taxon>Panicodae</taxon>
        <taxon>Paniceae</taxon>
        <taxon>Panicinae</taxon>
        <taxon>Panicum</taxon>
        <taxon>Panicum sect. Panicum</taxon>
    </lineage>
</organism>
<dbReference type="GO" id="GO:0046983">
    <property type="term" value="F:protein dimerization activity"/>
    <property type="evidence" value="ECO:0007669"/>
    <property type="project" value="InterPro"/>
</dbReference>
<keyword evidence="4" id="KW-0804">Transcription</keyword>
<evidence type="ECO:0000259" key="7">
    <source>
        <dbReference type="PROSITE" id="PS50066"/>
    </source>
</evidence>
<dbReference type="GO" id="GO:0000977">
    <property type="term" value="F:RNA polymerase II transcription regulatory region sequence-specific DNA binding"/>
    <property type="evidence" value="ECO:0007669"/>
    <property type="project" value="InterPro"/>
</dbReference>
<evidence type="ECO:0000256" key="6">
    <source>
        <dbReference type="SAM" id="Coils"/>
    </source>
</evidence>
<dbReference type="SMART" id="SM00432">
    <property type="entry name" value="MADS"/>
    <property type="match status" value="1"/>
</dbReference>
<dbReference type="SUPFAM" id="SSF55455">
    <property type="entry name" value="SRF-like"/>
    <property type="match status" value="1"/>
</dbReference>
<accession>A0A2T7D7M0</accession>